<organism evidence="2 3">
    <name type="scientific">Tetragenococcus halophilus (strain DSM 20338 / JCM 20259 / NCIMB 9735 / NBRC 12172)</name>
    <name type="common">Pediococcus halophilus</name>
    <dbReference type="NCBI Taxonomy" id="945021"/>
    <lineage>
        <taxon>Bacteria</taxon>
        <taxon>Bacillati</taxon>
        <taxon>Bacillota</taxon>
        <taxon>Bacilli</taxon>
        <taxon>Lactobacillales</taxon>
        <taxon>Enterococcaceae</taxon>
        <taxon>Tetragenococcus</taxon>
    </lineage>
</organism>
<dbReference type="SUPFAM" id="SSF50692">
    <property type="entry name" value="ADC-like"/>
    <property type="match status" value="1"/>
</dbReference>
<accession>A0AAN1VQJ8</accession>
<reference evidence="2 3" key="1">
    <citation type="submission" date="2011-01" db="EMBL/GenBank/DDBJ databases">
        <title>Whole genome sequence of Tetragenococcus halophilus NBRC 12172.</title>
        <authorList>
            <person name="Nakazawa H."/>
            <person name="Omata S."/>
            <person name="Koga C."/>
            <person name="Watanabe Y."/>
            <person name="Katano Y."/>
            <person name="Ito N."/>
            <person name="Tsukatani N."/>
            <person name="Ankai A."/>
            <person name="Oguchi A."/>
            <person name="Fukui S."/>
            <person name="Yashiro I."/>
            <person name="Kamata S."/>
            <person name="Hashimoto Y."/>
            <person name="Yamazaki J."/>
            <person name="Taguchi H."/>
            <person name="Tanaka A."/>
            <person name="Koyama T."/>
            <person name="Ichige A."/>
            <person name="Hanya Y."/>
            <person name="Tanikawa S."/>
            <person name="Yamazaki S."/>
            <person name="Fujita N."/>
        </authorList>
    </citation>
    <scope>NUCLEOTIDE SEQUENCE [LARGE SCALE GENOMIC DNA]</scope>
    <source>
        <strain evidence="3">DSM 20338 / JCM 20259 / NCIMB 9735 / NBRC 12172</strain>
    </source>
</reference>
<dbReference type="KEGG" id="thl:TEH_01390"/>
<dbReference type="AlphaFoldDB" id="A0AAN1VQJ8"/>
<proteinExistence type="predicted"/>
<dbReference type="EMBL" id="AP012046">
    <property type="protein sequence ID" value="BAK93466.1"/>
    <property type="molecule type" value="Genomic_DNA"/>
</dbReference>
<gene>
    <name evidence="2" type="ordered locus">TEH_01390</name>
</gene>
<dbReference type="Pfam" id="PF01568">
    <property type="entry name" value="Molydop_binding"/>
    <property type="match status" value="1"/>
</dbReference>
<dbReference type="Proteomes" id="UP000002663">
    <property type="component" value="Chromosome"/>
</dbReference>
<feature type="domain" description="Molybdopterin dinucleotide-binding" evidence="1">
    <location>
        <begin position="7"/>
        <end position="50"/>
    </location>
</feature>
<dbReference type="GO" id="GO:0043546">
    <property type="term" value="F:molybdopterin cofactor binding"/>
    <property type="evidence" value="ECO:0007669"/>
    <property type="project" value="InterPro"/>
</dbReference>
<dbReference type="InterPro" id="IPR009010">
    <property type="entry name" value="Asp_de-COase-like_dom_sf"/>
</dbReference>
<evidence type="ECO:0000313" key="3">
    <source>
        <dbReference type="Proteomes" id="UP000002663"/>
    </source>
</evidence>
<dbReference type="Gene3D" id="2.40.40.20">
    <property type="match status" value="1"/>
</dbReference>
<evidence type="ECO:0000259" key="1">
    <source>
        <dbReference type="Pfam" id="PF01568"/>
    </source>
</evidence>
<evidence type="ECO:0000313" key="2">
    <source>
        <dbReference type="EMBL" id="BAK93466.1"/>
    </source>
</evidence>
<protein>
    <recommendedName>
        <fullName evidence="1">Molybdopterin dinucleotide-binding domain-containing protein</fullName>
    </recommendedName>
</protein>
<dbReference type="InterPro" id="IPR006657">
    <property type="entry name" value="MoPterin_dinucl-bd_dom"/>
</dbReference>
<dbReference type="GO" id="GO:0016491">
    <property type="term" value="F:oxidoreductase activity"/>
    <property type="evidence" value="ECO:0007669"/>
    <property type="project" value="InterPro"/>
</dbReference>
<sequence length="64" mass="7305">MQQNPFAKVGDRVREDSVFMTFHFQDGNVNEITNAVYDDIAIIPEYKVCAVSIEPLKNKVSESR</sequence>
<name>A0AAN1VQJ8_TETHN</name>